<dbReference type="SUPFAM" id="SSF53686">
    <property type="entry name" value="Tryptophan synthase beta subunit-like PLP-dependent enzymes"/>
    <property type="match status" value="1"/>
</dbReference>
<dbReference type="Gene3D" id="3.40.50.1100">
    <property type="match status" value="2"/>
</dbReference>
<dbReference type="GO" id="GO:0004795">
    <property type="term" value="F:threonine synthase activity"/>
    <property type="evidence" value="ECO:0007669"/>
    <property type="project" value="UniProtKB-UniRule"/>
</dbReference>
<evidence type="ECO:0000256" key="6">
    <source>
        <dbReference type="PIRSR" id="PIRSR604450-51"/>
    </source>
</evidence>
<comment type="similarity">
    <text evidence="2">Belongs to the threonine synthase family.</text>
</comment>
<dbReference type="GO" id="GO:0006567">
    <property type="term" value="P:L-threonine catabolic process"/>
    <property type="evidence" value="ECO:0007669"/>
    <property type="project" value="TreeGrafter"/>
</dbReference>
<reference evidence="8 9" key="1">
    <citation type="submission" date="2018-07" db="EMBL/GenBank/DDBJ databases">
        <title>High-quality-draft genome sequence of Gaiella occulta.</title>
        <authorList>
            <person name="Severino R."/>
            <person name="Froufe H.J.C."/>
            <person name="Rainey F.A."/>
            <person name="Barroso C."/>
            <person name="Albuquerque L."/>
            <person name="Lobo-Da-Cunha A."/>
            <person name="Da Costa M.S."/>
            <person name="Egas C."/>
        </authorList>
    </citation>
    <scope>NUCLEOTIDE SEQUENCE [LARGE SCALE GENOMIC DNA]</scope>
    <source>
        <strain evidence="8 9">F2-233</strain>
    </source>
</reference>
<name>A0A7M2YZU9_9ACTN</name>
<dbReference type="OrthoDB" id="9778118at2"/>
<protein>
    <recommendedName>
        <fullName evidence="5">Threonine synthase</fullName>
        <ecNumber evidence="5">4.2.3.1</ecNumber>
    </recommendedName>
</protein>
<dbReference type="InterPro" id="IPR001926">
    <property type="entry name" value="TrpB-like_PALP"/>
</dbReference>
<evidence type="ECO:0000256" key="3">
    <source>
        <dbReference type="ARBA" id="ARBA00022898"/>
    </source>
</evidence>
<dbReference type="GO" id="GO:0004794">
    <property type="term" value="F:threonine deaminase activity"/>
    <property type="evidence" value="ECO:0007669"/>
    <property type="project" value="TreeGrafter"/>
</dbReference>
<dbReference type="PANTHER" id="PTHR48078:SF6">
    <property type="entry name" value="L-THREONINE DEHYDRATASE CATABOLIC TDCB"/>
    <property type="match status" value="1"/>
</dbReference>
<dbReference type="EMBL" id="QQZY01000001">
    <property type="protein sequence ID" value="RDI75627.1"/>
    <property type="molecule type" value="Genomic_DNA"/>
</dbReference>
<evidence type="ECO:0000256" key="1">
    <source>
        <dbReference type="ARBA" id="ARBA00001933"/>
    </source>
</evidence>
<evidence type="ECO:0000256" key="4">
    <source>
        <dbReference type="ARBA" id="ARBA00023239"/>
    </source>
</evidence>
<comment type="caution">
    <text evidence="8">The sequence shown here is derived from an EMBL/GenBank/DDBJ whole genome shotgun (WGS) entry which is preliminary data.</text>
</comment>
<dbReference type="CDD" id="cd01563">
    <property type="entry name" value="Thr-synth_1"/>
    <property type="match status" value="1"/>
</dbReference>
<dbReference type="GO" id="GO:0006565">
    <property type="term" value="P:L-serine catabolic process"/>
    <property type="evidence" value="ECO:0007669"/>
    <property type="project" value="TreeGrafter"/>
</dbReference>
<comment type="cofactor">
    <cofactor evidence="1 6">
        <name>pyridoxal 5'-phosphate</name>
        <dbReference type="ChEBI" id="CHEBI:597326"/>
    </cofactor>
</comment>
<organism evidence="8 9">
    <name type="scientific">Gaiella occulta</name>
    <dbReference type="NCBI Taxonomy" id="1002870"/>
    <lineage>
        <taxon>Bacteria</taxon>
        <taxon>Bacillati</taxon>
        <taxon>Actinomycetota</taxon>
        <taxon>Thermoleophilia</taxon>
        <taxon>Gaiellales</taxon>
        <taxon>Gaiellaceae</taxon>
        <taxon>Gaiella</taxon>
    </lineage>
</organism>
<dbReference type="InterPro" id="IPR036052">
    <property type="entry name" value="TrpB-like_PALP_sf"/>
</dbReference>
<reference evidence="9" key="2">
    <citation type="journal article" date="2019" name="MicrobiologyOpen">
        <title>High-quality draft genome sequence of Gaiella occulta isolated from a 150 meter deep mineral water borehole and comparison with the genome sequences of other deep-branching lineages of the phylum Actinobacteria.</title>
        <authorList>
            <person name="Severino R."/>
            <person name="Froufe H.J.C."/>
            <person name="Barroso C."/>
            <person name="Albuquerque L."/>
            <person name="Lobo-da-Cunha A."/>
            <person name="da Costa M.S."/>
            <person name="Egas C."/>
        </authorList>
    </citation>
    <scope>NUCLEOTIDE SEQUENCE [LARGE SCALE GENOMIC DNA]</scope>
    <source>
        <strain evidence="9">F2-233</strain>
    </source>
</reference>
<evidence type="ECO:0000259" key="7">
    <source>
        <dbReference type="Pfam" id="PF00291"/>
    </source>
</evidence>
<proteinExistence type="inferred from homology"/>
<feature type="modified residue" description="N6-(pyridoxal phosphate)lysine" evidence="6">
    <location>
        <position position="108"/>
    </location>
</feature>
<dbReference type="GO" id="GO:0009088">
    <property type="term" value="P:threonine biosynthetic process"/>
    <property type="evidence" value="ECO:0007669"/>
    <property type="project" value="UniProtKB-UniRule"/>
</dbReference>
<dbReference type="GO" id="GO:0003941">
    <property type="term" value="F:L-serine ammonia-lyase activity"/>
    <property type="evidence" value="ECO:0007669"/>
    <property type="project" value="TreeGrafter"/>
</dbReference>
<dbReference type="Pfam" id="PF00291">
    <property type="entry name" value="PALP"/>
    <property type="match status" value="1"/>
</dbReference>
<dbReference type="InterPro" id="IPR004450">
    <property type="entry name" value="Thr_synthase-like"/>
</dbReference>
<keyword evidence="9" id="KW-1185">Reference proteome</keyword>
<keyword evidence="4" id="KW-0456">Lyase</keyword>
<dbReference type="InterPro" id="IPR050147">
    <property type="entry name" value="Ser/Thr_Dehydratase"/>
</dbReference>
<evidence type="ECO:0000313" key="8">
    <source>
        <dbReference type="EMBL" id="RDI75627.1"/>
    </source>
</evidence>
<dbReference type="AlphaFoldDB" id="A0A7M2YZU9"/>
<dbReference type="RefSeq" id="WP_114794534.1">
    <property type="nucleotide sequence ID" value="NZ_QQZY01000001.1"/>
</dbReference>
<gene>
    <name evidence="8" type="ORF">Gocc_0046</name>
</gene>
<dbReference type="NCBIfam" id="TIGR00260">
    <property type="entry name" value="thrC"/>
    <property type="match status" value="1"/>
</dbReference>
<feature type="domain" description="Tryptophan synthase beta chain-like PALP" evidence="7">
    <location>
        <begin position="72"/>
        <end position="373"/>
    </location>
</feature>
<dbReference type="EC" id="4.2.3.1" evidence="5"/>
<evidence type="ECO:0000256" key="5">
    <source>
        <dbReference type="NCBIfam" id="TIGR00260"/>
    </source>
</evidence>
<dbReference type="Proteomes" id="UP000254134">
    <property type="component" value="Unassembled WGS sequence"/>
</dbReference>
<dbReference type="GO" id="GO:0009097">
    <property type="term" value="P:isoleucine biosynthetic process"/>
    <property type="evidence" value="ECO:0007669"/>
    <property type="project" value="TreeGrafter"/>
</dbReference>
<keyword evidence="3 6" id="KW-0663">Pyridoxal phosphate</keyword>
<evidence type="ECO:0000256" key="2">
    <source>
        <dbReference type="ARBA" id="ARBA00005517"/>
    </source>
</evidence>
<evidence type="ECO:0000313" key="9">
    <source>
        <dbReference type="Proteomes" id="UP000254134"/>
    </source>
</evidence>
<dbReference type="PANTHER" id="PTHR48078">
    <property type="entry name" value="THREONINE DEHYDRATASE, MITOCHONDRIAL-RELATED"/>
    <property type="match status" value="1"/>
</dbReference>
<sequence>MPAVSLACRNCAAEYPTTATGTCATCFGPLDPVYDWEQLRATVSRERIEAGPASIWRYADLLPVSAPEDARLAPGMTPLTPAPRLAAQLGIAELWLKLDTANPTHSFKDRVVAVAARKAQELGFETLSCSSTGNLAGAVAARAAAEGLEAAVFVPADLEPEKLAAAAVYGPRIYAVDGTYDHCSRLSVELSFELPWGFVNVNLRSYYAEGSKTLAYEIAEQLGWETPDAVVIPIASGALYHKVGQGFDELRRLGLVGGTTPRLFGGQAEGCRPVATAFASGSRVTPVRPDSIARSLAIGNPADGDFAVATARATGGAIYAVPEEAIGENMALLAGTTGVFGETATGVTLGALRAAVEAGELGPGSRVVLLVTGDGLKTPGPVAHTYEPVAIEADADAFLDDVLAVS</sequence>
<accession>A0A7M2YZU9</accession>